<proteinExistence type="predicted"/>
<sequence>MAAHHVELLDTARQLLARQPGQRGRLSGARVRRSISTSYYALFSFLMKEVSDRIVGTGGALSVRRRMFSRVLTHAGLLSALSKCRGGQIEANVSGFFQHAAAPVTVAPPFIRTMAAAFSDSQAKRHDADYDMNASLSETDALVLATRVERAISDWSTARTAADRDFKHALCLLLVLKGKLRTE</sequence>
<reference evidence="1 2" key="1">
    <citation type="submission" date="2024-06" db="EMBL/GenBank/DDBJ databases">
        <title>Brevundimonas sp. C11.</title>
        <authorList>
            <person name="Maltman C."/>
        </authorList>
    </citation>
    <scope>NUCLEOTIDE SEQUENCE [LARGE SCALE GENOMIC DNA]</scope>
    <source>
        <strain evidence="1 2">C11</strain>
    </source>
</reference>
<comment type="caution">
    <text evidence="1">The sequence shown here is derived from an EMBL/GenBank/DDBJ whole genome shotgun (WGS) entry which is preliminary data.</text>
</comment>
<dbReference type="RefSeq" id="WP_349684081.1">
    <property type="nucleotide sequence ID" value="NZ_JBEGDD010000004.1"/>
</dbReference>
<dbReference type="Gene3D" id="1.20.120.330">
    <property type="entry name" value="Nucleotidyltransferases domain 2"/>
    <property type="match status" value="1"/>
</dbReference>
<dbReference type="Proteomes" id="UP001445732">
    <property type="component" value="Unassembled WGS sequence"/>
</dbReference>
<evidence type="ECO:0008006" key="3">
    <source>
        <dbReference type="Google" id="ProtNLM"/>
    </source>
</evidence>
<dbReference type="EMBL" id="JBEGDD010000004">
    <property type="protein sequence ID" value="MEQ7154922.1"/>
    <property type="molecule type" value="Genomic_DNA"/>
</dbReference>
<keyword evidence="2" id="KW-1185">Reference proteome</keyword>
<gene>
    <name evidence="1" type="ORF">ABN401_06835</name>
</gene>
<accession>A0ABV1NM27</accession>
<organism evidence="1 2">
    <name type="scientific">Brevundimonas aurifodinae</name>
    <dbReference type="NCBI Taxonomy" id="1508312"/>
    <lineage>
        <taxon>Bacteria</taxon>
        <taxon>Pseudomonadati</taxon>
        <taxon>Pseudomonadota</taxon>
        <taxon>Alphaproteobacteria</taxon>
        <taxon>Caulobacterales</taxon>
        <taxon>Caulobacteraceae</taxon>
        <taxon>Brevundimonas</taxon>
    </lineage>
</organism>
<name>A0ABV1NM27_9CAUL</name>
<evidence type="ECO:0000313" key="2">
    <source>
        <dbReference type="Proteomes" id="UP001445732"/>
    </source>
</evidence>
<protein>
    <recommendedName>
        <fullName evidence="3">HEPN AbiU2-like domain-containing protein</fullName>
    </recommendedName>
</protein>
<evidence type="ECO:0000313" key="1">
    <source>
        <dbReference type="EMBL" id="MEQ7154922.1"/>
    </source>
</evidence>